<dbReference type="CDD" id="cd01948">
    <property type="entry name" value="EAL"/>
    <property type="match status" value="1"/>
</dbReference>
<dbReference type="PROSITE" id="PS50887">
    <property type="entry name" value="GGDEF"/>
    <property type="match status" value="1"/>
</dbReference>
<dbReference type="Pfam" id="PF00563">
    <property type="entry name" value="EAL"/>
    <property type="match status" value="1"/>
</dbReference>
<dbReference type="PROSITE" id="PS50113">
    <property type="entry name" value="PAC"/>
    <property type="match status" value="1"/>
</dbReference>
<reference evidence="6 7" key="1">
    <citation type="submission" date="2019-03" db="EMBL/GenBank/DDBJ databases">
        <title>Genomic Encyclopedia of Type Strains, Phase IV (KMG-IV): sequencing the most valuable type-strain genomes for metagenomic binning, comparative biology and taxonomic classification.</title>
        <authorList>
            <person name="Goeker M."/>
        </authorList>
    </citation>
    <scope>NUCLEOTIDE SEQUENCE [LARGE SCALE GENOMIC DNA]</scope>
    <source>
        <strain evidence="6 7">DSM 45934</strain>
    </source>
</reference>
<evidence type="ECO:0000313" key="7">
    <source>
        <dbReference type="Proteomes" id="UP000295680"/>
    </source>
</evidence>
<proteinExistence type="predicted"/>
<dbReference type="Pfam" id="PF00990">
    <property type="entry name" value="GGDEF"/>
    <property type="match status" value="1"/>
</dbReference>
<dbReference type="CDD" id="cd01949">
    <property type="entry name" value="GGDEF"/>
    <property type="match status" value="1"/>
</dbReference>
<accession>A0A4R2K0H2</accession>
<dbReference type="InterPro" id="IPR043128">
    <property type="entry name" value="Rev_trsase/Diguanyl_cyclase"/>
</dbReference>
<dbReference type="Gene3D" id="3.30.70.270">
    <property type="match status" value="1"/>
</dbReference>
<dbReference type="EMBL" id="SLWS01000001">
    <property type="protein sequence ID" value="TCO65774.1"/>
    <property type="molecule type" value="Genomic_DNA"/>
</dbReference>
<evidence type="ECO:0000313" key="6">
    <source>
        <dbReference type="EMBL" id="TCO65774.1"/>
    </source>
</evidence>
<dbReference type="InterPro" id="IPR013656">
    <property type="entry name" value="PAS_4"/>
</dbReference>
<dbReference type="SUPFAM" id="SSF55073">
    <property type="entry name" value="Nucleotide cyclase"/>
    <property type="match status" value="1"/>
</dbReference>
<dbReference type="PROSITE" id="PS50883">
    <property type="entry name" value="EAL"/>
    <property type="match status" value="1"/>
</dbReference>
<comment type="caution">
    <text evidence="6">The sequence shown here is derived from an EMBL/GenBank/DDBJ whole genome shotgun (WGS) entry which is preliminary data.</text>
</comment>
<dbReference type="CDD" id="cd00130">
    <property type="entry name" value="PAS"/>
    <property type="match status" value="1"/>
</dbReference>
<feature type="domain" description="EAL" evidence="4">
    <location>
        <begin position="467"/>
        <end position="720"/>
    </location>
</feature>
<dbReference type="AlphaFoldDB" id="A0A4R2K0H2"/>
<dbReference type="InterPro" id="IPR029787">
    <property type="entry name" value="Nucleotide_cyclase"/>
</dbReference>
<dbReference type="InterPro" id="IPR000014">
    <property type="entry name" value="PAS"/>
</dbReference>
<keyword evidence="1" id="KW-0175">Coiled coil</keyword>
<dbReference type="SMART" id="SM00052">
    <property type="entry name" value="EAL"/>
    <property type="match status" value="1"/>
</dbReference>
<dbReference type="SUPFAM" id="SSF141868">
    <property type="entry name" value="EAL domain-like"/>
    <property type="match status" value="1"/>
</dbReference>
<feature type="region of interest" description="Disordered" evidence="2">
    <location>
        <begin position="704"/>
        <end position="724"/>
    </location>
</feature>
<evidence type="ECO:0000256" key="2">
    <source>
        <dbReference type="SAM" id="MobiDB-lite"/>
    </source>
</evidence>
<feature type="region of interest" description="Disordered" evidence="2">
    <location>
        <begin position="1"/>
        <end position="21"/>
    </location>
</feature>
<dbReference type="PANTHER" id="PTHR44757">
    <property type="entry name" value="DIGUANYLATE CYCLASE DGCP"/>
    <property type="match status" value="1"/>
</dbReference>
<dbReference type="InterPro" id="IPR001633">
    <property type="entry name" value="EAL_dom"/>
</dbReference>
<dbReference type="Gene3D" id="3.30.450.20">
    <property type="entry name" value="PAS domain"/>
    <property type="match status" value="1"/>
</dbReference>
<dbReference type="NCBIfam" id="TIGR00254">
    <property type="entry name" value="GGDEF"/>
    <property type="match status" value="1"/>
</dbReference>
<gene>
    <name evidence="6" type="ORF">EV192_1011566</name>
</gene>
<dbReference type="SMART" id="SM00267">
    <property type="entry name" value="GGDEF"/>
    <property type="match status" value="1"/>
</dbReference>
<dbReference type="Gene3D" id="3.20.20.450">
    <property type="entry name" value="EAL domain"/>
    <property type="match status" value="1"/>
</dbReference>
<feature type="coiled-coil region" evidence="1">
    <location>
        <begin position="143"/>
        <end position="170"/>
    </location>
</feature>
<evidence type="ECO:0000259" key="3">
    <source>
        <dbReference type="PROSITE" id="PS50113"/>
    </source>
</evidence>
<dbReference type="InterPro" id="IPR000700">
    <property type="entry name" value="PAS-assoc_C"/>
</dbReference>
<dbReference type="Pfam" id="PF08448">
    <property type="entry name" value="PAS_4"/>
    <property type="match status" value="1"/>
</dbReference>
<dbReference type="NCBIfam" id="TIGR00229">
    <property type="entry name" value="sensory_box"/>
    <property type="match status" value="1"/>
</dbReference>
<sequence>MWCEAEPPKHGGASVNDQTPLDPERARRRLEVAKAWAHVVGRTAYVPMTIDEMTEFLLAQVTVLADALNADMFDPSPAVDVGRALVNNDFTGPESLQCTVEILAAALLLDSDRRDKPGFAERVVGLLSGLATGYASGMRLRTLEQQEHIKQALLKAKREAERRERVANDRFEEVFLGSAIGIALTDMSGRFVQTNPALAHILECEPGDLADRNVSELFPAADVDDVVISYREVTEGITPRIRERRRMLRQDGTYAWVYLVISLLRDDRGVPLYHITMVENLSELQALQNQLGQQSVRDMLTGVANRQHFQSKLDAVLEGAGPDTSITLLHIGIDSFSVINNGLGHLVGDRMLQVVANQLRAIVADHNAVVGRVGGDEFAILIENSEHTPNYQELINEINNWLAEPTFIGESGVAVCASIGVVEHTGRVFGRLDLLRAANSAMRRAKAVGKRQWEIHNVHDDADDRARFAITSGMPGAWECGELDVEYRPIVGLADNRTVALEVMLRWQHAEEGRLIRHYECRDMAESTGMSLTIGPWAFDRACAALAKRPPANVRLLLRLTPLQSSDGNLAAVVNRVVARRGLPAEQIEISLDARAVVADRGEAQSNLQALRDNGVVVGLHEFTGSQTEFAIVEEQEIDSVILAGSVTATRPGPDSVLTKLTGSMIATLSQMGVTVGVVDVPTAQDAAWWHAMGVTLAQGDFAGQPGDLDTQLSEHPAPSGNGA</sequence>
<organism evidence="6 7">
    <name type="scientific">Actinocrispum wychmicini</name>
    <dbReference type="NCBI Taxonomy" id="1213861"/>
    <lineage>
        <taxon>Bacteria</taxon>
        <taxon>Bacillati</taxon>
        <taxon>Actinomycetota</taxon>
        <taxon>Actinomycetes</taxon>
        <taxon>Pseudonocardiales</taxon>
        <taxon>Pseudonocardiaceae</taxon>
        <taxon>Actinocrispum</taxon>
    </lineage>
</organism>
<dbReference type="SMART" id="SM00091">
    <property type="entry name" value="PAS"/>
    <property type="match status" value="1"/>
</dbReference>
<dbReference type="InterPro" id="IPR035965">
    <property type="entry name" value="PAS-like_dom_sf"/>
</dbReference>
<keyword evidence="7" id="KW-1185">Reference proteome</keyword>
<evidence type="ECO:0000259" key="5">
    <source>
        <dbReference type="PROSITE" id="PS50887"/>
    </source>
</evidence>
<dbReference type="InterPro" id="IPR052155">
    <property type="entry name" value="Biofilm_reg_signaling"/>
</dbReference>
<dbReference type="SUPFAM" id="SSF55785">
    <property type="entry name" value="PYP-like sensor domain (PAS domain)"/>
    <property type="match status" value="1"/>
</dbReference>
<dbReference type="InterPro" id="IPR000160">
    <property type="entry name" value="GGDEF_dom"/>
</dbReference>
<name>A0A4R2K0H2_9PSEU</name>
<evidence type="ECO:0000256" key="1">
    <source>
        <dbReference type="SAM" id="Coils"/>
    </source>
</evidence>
<feature type="domain" description="GGDEF" evidence="5">
    <location>
        <begin position="324"/>
        <end position="458"/>
    </location>
</feature>
<evidence type="ECO:0000259" key="4">
    <source>
        <dbReference type="PROSITE" id="PS50883"/>
    </source>
</evidence>
<dbReference type="InterPro" id="IPR035919">
    <property type="entry name" value="EAL_sf"/>
</dbReference>
<protein>
    <submittedName>
        <fullName evidence="6">PAS domain S-box-containing protein/diguanylate cyclase (GGDEF)-like protein</fullName>
    </submittedName>
</protein>
<dbReference type="Proteomes" id="UP000295680">
    <property type="component" value="Unassembled WGS sequence"/>
</dbReference>
<feature type="domain" description="PAC" evidence="3">
    <location>
        <begin position="241"/>
        <end position="293"/>
    </location>
</feature>
<dbReference type="PANTHER" id="PTHR44757:SF2">
    <property type="entry name" value="BIOFILM ARCHITECTURE MAINTENANCE PROTEIN MBAA"/>
    <property type="match status" value="1"/>
</dbReference>